<dbReference type="OrthoDB" id="372227at2157"/>
<gene>
    <name evidence="8" type="primary">thiI</name>
    <name evidence="10" type="ORF">SAMN05444422_103343</name>
</gene>
<dbReference type="Pfam" id="PF02926">
    <property type="entry name" value="THUMP"/>
    <property type="match status" value="1"/>
</dbReference>
<dbReference type="Gene3D" id="3.40.50.620">
    <property type="entry name" value="HUPs"/>
    <property type="match status" value="1"/>
</dbReference>
<dbReference type="Pfam" id="PF02568">
    <property type="entry name" value="ThiI"/>
    <property type="match status" value="1"/>
</dbReference>
<comment type="function">
    <text evidence="8">Catalyzes the ATP-dependent transfer of a sulfur to tRNA to produce 4-thiouridine in position 8 of tRNAs, which functions as a near-UV photosensor. Also catalyzes the transfer of sulfur to the sulfur carrier protein ThiS, forming ThiS-thiocarboxylate. This is a step in the synthesis of thiazole, in the thiamine biosynthesis pathway. The sulfur is donated as persulfide by IscS.</text>
</comment>
<keyword evidence="6 8" id="KW-0694">RNA-binding</keyword>
<dbReference type="InterPro" id="IPR003720">
    <property type="entry name" value="tRNA_STrfase"/>
</dbReference>
<dbReference type="GO" id="GO:0005829">
    <property type="term" value="C:cytosol"/>
    <property type="evidence" value="ECO:0007669"/>
    <property type="project" value="TreeGrafter"/>
</dbReference>
<keyword evidence="1 8" id="KW-0963">Cytoplasm</keyword>
<dbReference type="CDD" id="cd11716">
    <property type="entry name" value="THUMP_ThiI"/>
    <property type="match status" value="1"/>
</dbReference>
<dbReference type="EMBL" id="FOKW01000003">
    <property type="protein sequence ID" value="SFB98250.1"/>
    <property type="molecule type" value="Genomic_DNA"/>
</dbReference>
<dbReference type="InterPro" id="IPR050102">
    <property type="entry name" value="tRNA_sulfurtransferase_ThiI"/>
</dbReference>
<feature type="binding site" evidence="8">
    <location>
        <position position="297"/>
    </location>
    <ligand>
        <name>ATP</name>
        <dbReference type="ChEBI" id="CHEBI:30616"/>
    </ligand>
</feature>
<organism evidence="10 11">
    <name type="scientific">Natronobacterium haloterrestre</name>
    <name type="common">Halobiforma haloterrestris</name>
    <dbReference type="NCBI Taxonomy" id="148448"/>
    <lineage>
        <taxon>Archaea</taxon>
        <taxon>Methanobacteriati</taxon>
        <taxon>Methanobacteriota</taxon>
        <taxon>Stenosarchaea group</taxon>
        <taxon>Halobacteria</taxon>
        <taxon>Halobacteriales</taxon>
        <taxon>Natrialbaceae</taxon>
        <taxon>Natronobacterium</taxon>
    </lineage>
</organism>
<evidence type="ECO:0000259" key="9">
    <source>
        <dbReference type="PROSITE" id="PS51165"/>
    </source>
</evidence>
<evidence type="ECO:0000256" key="1">
    <source>
        <dbReference type="ARBA" id="ARBA00022490"/>
    </source>
</evidence>
<evidence type="ECO:0000256" key="3">
    <source>
        <dbReference type="ARBA" id="ARBA00022679"/>
    </source>
</evidence>
<dbReference type="GO" id="GO:0009228">
    <property type="term" value="P:thiamine biosynthetic process"/>
    <property type="evidence" value="ECO:0007669"/>
    <property type="project" value="UniProtKB-KW"/>
</dbReference>
<keyword evidence="5 8" id="KW-0067">ATP-binding</keyword>
<reference evidence="11" key="1">
    <citation type="submission" date="2016-10" db="EMBL/GenBank/DDBJ databases">
        <authorList>
            <person name="Varghese N."/>
            <person name="Submissions S."/>
        </authorList>
    </citation>
    <scope>NUCLEOTIDE SEQUENCE [LARGE SCALE GENOMIC DNA]</scope>
    <source>
        <strain evidence="11">DSM 13078</strain>
    </source>
</reference>
<sequence>MRPPGADTVLVRHGDLNTKSNTVKRYMEDLLAANLEALLDDRSIPGEVERRWNRPLVHTSEDAIDAATAAATDTFGVVSASPAVTVSTEKARILEVLEETARACYDGGTFAVDARRADKTLPYDSEDLAREGGAAIWDVVEDECEFEPEVDLDDPDVTFGVEVREDLAFVYLESVSGPGGLPLGAQEKTIALVSGGIDSPVAAYEIMRRGSPIVPVYVDLGQYGGIDHEARAMETVRTLAEYAPNFDMQVYEVPGGETVDLLVDEMEVGRMLSLRRFFYRAAEVLAERVDAHGIVTGEAVGQKSSQTVQNLGVTSRATSLPIHRPLLTWDKHDIVDRAREIGTFTDSTIDAGCNRVAPDRAETNARLKRLLENEPGDLLERAEEAAKAAYLVEP</sequence>
<comment type="pathway">
    <text evidence="8">Cofactor biosynthesis; thiamine diphosphate biosynthesis.</text>
</comment>
<evidence type="ECO:0000256" key="8">
    <source>
        <dbReference type="HAMAP-Rule" id="MF_00021"/>
    </source>
</evidence>
<evidence type="ECO:0000256" key="2">
    <source>
        <dbReference type="ARBA" id="ARBA00022555"/>
    </source>
</evidence>
<dbReference type="InterPro" id="IPR054173">
    <property type="entry name" value="ThiI_fer"/>
</dbReference>
<evidence type="ECO:0000313" key="11">
    <source>
        <dbReference type="Proteomes" id="UP000199161"/>
    </source>
</evidence>
<keyword evidence="11" id="KW-1185">Reference proteome</keyword>
<dbReference type="Pfam" id="PF22025">
    <property type="entry name" value="ThiI_fer"/>
    <property type="match status" value="1"/>
</dbReference>
<comment type="caution">
    <text evidence="8">Lacks conserved residue(s) required for the propagation of feature annotation.</text>
</comment>
<feature type="domain" description="THUMP" evidence="9">
    <location>
        <begin position="65"/>
        <end position="174"/>
    </location>
</feature>
<dbReference type="EC" id="2.8.1.4" evidence="8"/>
<comment type="subcellular location">
    <subcellularLocation>
        <location evidence="8">Cytoplasm</location>
    </subcellularLocation>
</comment>
<evidence type="ECO:0000256" key="4">
    <source>
        <dbReference type="ARBA" id="ARBA00022741"/>
    </source>
</evidence>
<dbReference type="Gene3D" id="3.30.2130.30">
    <property type="match status" value="1"/>
</dbReference>
<feature type="binding site" evidence="8">
    <location>
        <position position="275"/>
    </location>
    <ligand>
        <name>ATP</name>
        <dbReference type="ChEBI" id="CHEBI:30616"/>
    </ligand>
</feature>
<feature type="binding site" evidence="8">
    <location>
        <position position="306"/>
    </location>
    <ligand>
        <name>ATP</name>
        <dbReference type="ChEBI" id="CHEBI:30616"/>
    </ligand>
</feature>
<feature type="binding site" evidence="8">
    <location>
        <begin position="192"/>
        <end position="193"/>
    </location>
    <ligand>
        <name>ATP</name>
        <dbReference type="ChEBI" id="CHEBI:30616"/>
    </ligand>
</feature>
<keyword evidence="2 8" id="KW-0820">tRNA-binding</keyword>
<dbReference type="GO" id="GO:0000049">
    <property type="term" value="F:tRNA binding"/>
    <property type="evidence" value="ECO:0007669"/>
    <property type="project" value="UniProtKB-UniRule"/>
</dbReference>
<proteinExistence type="inferred from homology"/>
<dbReference type="GO" id="GO:0140741">
    <property type="term" value="F:tRNA-uracil-4 sulfurtransferase activity"/>
    <property type="evidence" value="ECO:0007669"/>
    <property type="project" value="UniProtKB-EC"/>
</dbReference>
<comment type="similarity">
    <text evidence="8">Belongs to the ThiI family.</text>
</comment>
<dbReference type="InterPro" id="IPR004114">
    <property type="entry name" value="THUMP_dom"/>
</dbReference>
<comment type="catalytic activity">
    <reaction evidence="8">
        <text>[ThiI sulfur-carrier protein]-S-sulfanyl-L-cysteine + a uridine in tRNA + 2 reduced [2Fe-2S]-[ferredoxin] + ATP + H(+) = [ThiI sulfur-carrier protein]-L-cysteine + a 4-thiouridine in tRNA + 2 oxidized [2Fe-2S]-[ferredoxin] + AMP + diphosphate</text>
        <dbReference type="Rhea" id="RHEA:24176"/>
        <dbReference type="Rhea" id="RHEA-COMP:10000"/>
        <dbReference type="Rhea" id="RHEA-COMP:10001"/>
        <dbReference type="Rhea" id="RHEA-COMP:13337"/>
        <dbReference type="Rhea" id="RHEA-COMP:13338"/>
        <dbReference type="Rhea" id="RHEA-COMP:13339"/>
        <dbReference type="Rhea" id="RHEA-COMP:13340"/>
        <dbReference type="ChEBI" id="CHEBI:15378"/>
        <dbReference type="ChEBI" id="CHEBI:29950"/>
        <dbReference type="ChEBI" id="CHEBI:30616"/>
        <dbReference type="ChEBI" id="CHEBI:33019"/>
        <dbReference type="ChEBI" id="CHEBI:33737"/>
        <dbReference type="ChEBI" id="CHEBI:33738"/>
        <dbReference type="ChEBI" id="CHEBI:61963"/>
        <dbReference type="ChEBI" id="CHEBI:65315"/>
        <dbReference type="ChEBI" id="CHEBI:136798"/>
        <dbReference type="ChEBI" id="CHEBI:456215"/>
        <dbReference type="EC" id="2.8.1.4"/>
    </reaction>
</comment>
<dbReference type="Proteomes" id="UP000199161">
    <property type="component" value="Unassembled WGS sequence"/>
</dbReference>
<dbReference type="SUPFAM" id="SSF143437">
    <property type="entry name" value="THUMP domain-like"/>
    <property type="match status" value="1"/>
</dbReference>
<dbReference type="GO" id="GO:0002937">
    <property type="term" value="P:tRNA 4-thiouridine biosynthesis"/>
    <property type="evidence" value="ECO:0007669"/>
    <property type="project" value="TreeGrafter"/>
</dbReference>
<evidence type="ECO:0000256" key="5">
    <source>
        <dbReference type="ARBA" id="ARBA00022840"/>
    </source>
</evidence>
<dbReference type="SMART" id="SM00981">
    <property type="entry name" value="THUMP"/>
    <property type="match status" value="1"/>
</dbReference>
<evidence type="ECO:0000256" key="6">
    <source>
        <dbReference type="ARBA" id="ARBA00022884"/>
    </source>
</evidence>
<dbReference type="GO" id="GO:0004810">
    <property type="term" value="F:CCA tRNA nucleotidyltransferase activity"/>
    <property type="evidence" value="ECO:0007669"/>
    <property type="project" value="InterPro"/>
</dbReference>
<dbReference type="InterPro" id="IPR020536">
    <property type="entry name" value="ThiI_AANH"/>
</dbReference>
<accession>A0A1I1FMJ5</accession>
<dbReference type="PANTHER" id="PTHR43209">
    <property type="entry name" value="TRNA SULFURTRANSFERASE"/>
    <property type="match status" value="1"/>
</dbReference>
<evidence type="ECO:0000256" key="7">
    <source>
        <dbReference type="ARBA" id="ARBA00022977"/>
    </source>
</evidence>
<dbReference type="GO" id="GO:0005524">
    <property type="term" value="F:ATP binding"/>
    <property type="evidence" value="ECO:0007669"/>
    <property type="project" value="UniProtKB-UniRule"/>
</dbReference>
<evidence type="ECO:0000313" key="10">
    <source>
        <dbReference type="EMBL" id="SFB98250.1"/>
    </source>
</evidence>
<dbReference type="PROSITE" id="PS51165">
    <property type="entry name" value="THUMP"/>
    <property type="match status" value="1"/>
</dbReference>
<dbReference type="InterPro" id="IPR014729">
    <property type="entry name" value="Rossmann-like_a/b/a_fold"/>
</dbReference>
<dbReference type="UniPathway" id="UPA00060"/>
<keyword evidence="7 8" id="KW-0784">Thiamine biosynthesis</keyword>
<dbReference type="SUPFAM" id="SSF52402">
    <property type="entry name" value="Adenine nucleotide alpha hydrolases-like"/>
    <property type="match status" value="1"/>
</dbReference>
<dbReference type="GO" id="GO:0052837">
    <property type="term" value="P:thiazole biosynthetic process"/>
    <property type="evidence" value="ECO:0007669"/>
    <property type="project" value="TreeGrafter"/>
</dbReference>
<dbReference type="InterPro" id="IPR049962">
    <property type="entry name" value="THUMP_ThiI"/>
</dbReference>
<protein>
    <recommendedName>
        <fullName evidence="8">Probable tRNA sulfurtransferase</fullName>
        <ecNumber evidence="8">2.8.1.4</ecNumber>
    </recommendedName>
    <alternativeName>
        <fullName evidence="8">Sulfur carrier protein ThiS sulfurtransferase</fullName>
    </alternativeName>
    <alternativeName>
        <fullName evidence="8">Thiamine biosynthesis protein ThiI</fullName>
    </alternativeName>
    <alternativeName>
        <fullName evidence="8">tRNA 4-thiouridine synthase</fullName>
    </alternativeName>
</protein>
<dbReference type="RefSeq" id="WP_089786973.1">
    <property type="nucleotide sequence ID" value="NZ_FOKW01000003.1"/>
</dbReference>
<name>A0A1I1FMJ5_NATHA</name>
<dbReference type="GO" id="GO:0009229">
    <property type="term" value="P:thiamine diphosphate biosynthetic process"/>
    <property type="evidence" value="ECO:0007669"/>
    <property type="project" value="UniProtKB-UniRule"/>
</dbReference>
<dbReference type="AlphaFoldDB" id="A0A1I1FMJ5"/>
<dbReference type="HAMAP" id="MF_00021">
    <property type="entry name" value="ThiI"/>
    <property type="match status" value="1"/>
</dbReference>
<dbReference type="PANTHER" id="PTHR43209:SF1">
    <property type="entry name" value="TRNA SULFURTRANSFERASE"/>
    <property type="match status" value="1"/>
</dbReference>
<keyword evidence="3 8" id="KW-0808">Transferase</keyword>
<keyword evidence="4 8" id="KW-0547">Nucleotide-binding</keyword>
<comment type="catalytic activity">
    <reaction evidence="8">
        <text>[ThiS sulfur-carrier protein]-C-terminal Gly-Gly-AMP + S-sulfanyl-L-cysteinyl-[cysteine desulfurase] + AH2 = [ThiS sulfur-carrier protein]-C-terminal-Gly-aminoethanethioate + L-cysteinyl-[cysteine desulfurase] + A + AMP + 2 H(+)</text>
        <dbReference type="Rhea" id="RHEA:43340"/>
        <dbReference type="Rhea" id="RHEA-COMP:12157"/>
        <dbReference type="Rhea" id="RHEA-COMP:12158"/>
        <dbReference type="Rhea" id="RHEA-COMP:12910"/>
        <dbReference type="Rhea" id="RHEA-COMP:19908"/>
        <dbReference type="ChEBI" id="CHEBI:13193"/>
        <dbReference type="ChEBI" id="CHEBI:15378"/>
        <dbReference type="ChEBI" id="CHEBI:17499"/>
        <dbReference type="ChEBI" id="CHEBI:29950"/>
        <dbReference type="ChEBI" id="CHEBI:61963"/>
        <dbReference type="ChEBI" id="CHEBI:90618"/>
        <dbReference type="ChEBI" id="CHEBI:232372"/>
        <dbReference type="ChEBI" id="CHEBI:456215"/>
    </reaction>
</comment>